<organism evidence="1 2">
    <name type="scientific">Giardia duodenalis assemblage B</name>
    <dbReference type="NCBI Taxonomy" id="1394984"/>
    <lineage>
        <taxon>Eukaryota</taxon>
        <taxon>Metamonada</taxon>
        <taxon>Diplomonadida</taxon>
        <taxon>Hexamitidae</taxon>
        <taxon>Giardiinae</taxon>
        <taxon>Giardia</taxon>
    </lineage>
</organism>
<accession>A0A132NML1</accession>
<dbReference type="Proteomes" id="UP000070089">
    <property type="component" value="Unassembled WGS sequence"/>
</dbReference>
<dbReference type="EMBL" id="JXTI01000213">
    <property type="protein sequence ID" value="KWX11307.1"/>
    <property type="molecule type" value="Genomic_DNA"/>
</dbReference>
<evidence type="ECO:0000313" key="1">
    <source>
        <dbReference type="EMBL" id="KWX11307.1"/>
    </source>
</evidence>
<comment type="caution">
    <text evidence="1">The sequence shown here is derived from an EMBL/GenBank/DDBJ whole genome shotgun (WGS) entry which is preliminary data.</text>
</comment>
<sequence>MWPTFAKYEEYYDFTVSRSTEKDCHCYTLTPSLPISIPGMIKFSNCYFSSVLILFTHAGASSRTQASEWIQLMPAPYLAAGGTDVFTIYREAFLPPYNKEGSVVDKLESVHLLCRPASSMWANTSLSQFSLFHRICIDTAHLTQPQTPQMMFQDRCERPGTLVSKKIYTLLSSIAGAQYYLEQVQELDKNAQITSITKPLTTDVICTDISKY</sequence>
<dbReference type="PANTHER" id="PTHR31239">
    <property type="entry name" value="NICOLIN 1"/>
    <property type="match status" value="1"/>
</dbReference>
<proteinExistence type="predicted"/>
<reference evidence="1 2" key="1">
    <citation type="journal article" date="2015" name="Mol. Biochem. Parasitol.">
        <title>Identification of polymorphic genes for use in assemblage B genotyping assays through comparative genomics of multiple assemblage B Giardia duodenalis isolates.</title>
        <authorList>
            <person name="Wielinga C."/>
            <person name="Thompson R.C."/>
            <person name="Monis P."/>
            <person name="Ryan U."/>
        </authorList>
    </citation>
    <scope>NUCLEOTIDE SEQUENCE [LARGE SCALE GENOMIC DNA]</scope>
    <source>
        <strain evidence="1 2">BAH15c1</strain>
    </source>
</reference>
<dbReference type="PANTHER" id="PTHR31239:SF2">
    <property type="entry name" value="NICOLIN-1"/>
    <property type="match status" value="1"/>
</dbReference>
<evidence type="ECO:0000313" key="2">
    <source>
        <dbReference type="Proteomes" id="UP000070089"/>
    </source>
</evidence>
<protein>
    <submittedName>
        <fullName evidence="1">Uncharacterized protein</fullName>
    </submittedName>
</protein>
<dbReference type="VEuPathDB" id="GiardiaDB:QR46_4737"/>
<dbReference type="InterPro" id="IPR040235">
    <property type="entry name" value="Nicolin-1"/>
</dbReference>
<gene>
    <name evidence="1" type="ORF">QR46_4737</name>
</gene>
<name>A0A132NML1_GIAIN</name>
<dbReference type="GO" id="GO:0005654">
    <property type="term" value="C:nucleoplasm"/>
    <property type="evidence" value="ECO:0007669"/>
    <property type="project" value="TreeGrafter"/>
</dbReference>
<dbReference type="AlphaFoldDB" id="A0A132NML1"/>
<dbReference type="OrthoDB" id="423313at2759"/>